<dbReference type="GO" id="GO:0000324">
    <property type="term" value="C:fungal-type vacuole"/>
    <property type="evidence" value="ECO:0007669"/>
    <property type="project" value="TreeGrafter"/>
</dbReference>
<dbReference type="Proteomes" id="UP000663419">
    <property type="component" value="Chromosome 1"/>
</dbReference>
<evidence type="ECO:0000256" key="10">
    <source>
        <dbReference type="ARBA" id="ARBA00023136"/>
    </source>
</evidence>
<dbReference type="HOGENOM" id="CLU_013424_1_1_1"/>
<dbReference type="VEuPathDB" id="FungiDB:I7I53_09954"/>
<keyword evidence="14" id="KW-0732">Signal</keyword>
<dbReference type="PIRSF" id="PIRSF027093">
    <property type="entry name" value="EndopolyPtase_N1"/>
    <property type="match status" value="1"/>
</dbReference>
<evidence type="ECO:0000256" key="6">
    <source>
        <dbReference type="ARBA" id="ARBA00022692"/>
    </source>
</evidence>
<dbReference type="GO" id="GO:0004309">
    <property type="term" value="F:exopolyphosphatase activity"/>
    <property type="evidence" value="ECO:0007669"/>
    <property type="project" value="TreeGrafter"/>
</dbReference>
<gene>
    <name evidence="16" type="ORF">HCEG_02593</name>
    <name evidence="17" type="ORF">I7I53_09954</name>
</gene>
<proteinExistence type="inferred from homology"/>
<dbReference type="EMBL" id="DS990637">
    <property type="protein sequence ID" value="EGC43378.1"/>
    <property type="molecule type" value="Genomic_DNA"/>
</dbReference>
<dbReference type="GO" id="GO:0008081">
    <property type="term" value="F:phosphoric diester hydrolase activity"/>
    <property type="evidence" value="ECO:0007669"/>
    <property type="project" value="TreeGrafter"/>
</dbReference>
<evidence type="ECO:0000256" key="4">
    <source>
        <dbReference type="ARBA" id="ARBA00014458"/>
    </source>
</evidence>
<evidence type="ECO:0000313" key="16">
    <source>
        <dbReference type="EMBL" id="EGC43378.1"/>
    </source>
</evidence>
<dbReference type="SUPFAM" id="SSF56300">
    <property type="entry name" value="Metallo-dependent phosphatases"/>
    <property type="match status" value="1"/>
</dbReference>
<keyword evidence="7 12" id="KW-0378">Hydrolase</keyword>
<feature type="region of interest" description="Disordered" evidence="13">
    <location>
        <begin position="475"/>
        <end position="516"/>
    </location>
</feature>
<dbReference type="PANTHER" id="PTHR10340:SF55">
    <property type="entry name" value="ENDOPOLYPHOSPHATASE"/>
    <property type="match status" value="1"/>
</dbReference>
<evidence type="ECO:0000256" key="5">
    <source>
        <dbReference type="ARBA" id="ARBA00022554"/>
    </source>
</evidence>
<dbReference type="PANTHER" id="PTHR10340">
    <property type="entry name" value="SPHINGOMYELIN PHOSPHODIESTERASE"/>
    <property type="match status" value="1"/>
</dbReference>
<feature type="domain" description="Calcineurin-like phosphoesterase" evidence="15">
    <location>
        <begin position="35"/>
        <end position="291"/>
    </location>
</feature>
<evidence type="ECO:0000256" key="3">
    <source>
        <dbReference type="ARBA" id="ARBA00012459"/>
    </source>
</evidence>
<dbReference type="InterPro" id="IPR004843">
    <property type="entry name" value="Calcineurin-like_PHP"/>
</dbReference>
<dbReference type="AlphaFoldDB" id="F0UCV2"/>
<dbReference type="OrthoDB" id="348678at2759"/>
<keyword evidence="10 12" id="KW-0472">Membrane</keyword>
<evidence type="ECO:0000256" key="7">
    <source>
        <dbReference type="ARBA" id="ARBA00022801"/>
    </source>
</evidence>
<evidence type="ECO:0000256" key="8">
    <source>
        <dbReference type="ARBA" id="ARBA00022968"/>
    </source>
</evidence>
<dbReference type="Proteomes" id="UP000008142">
    <property type="component" value="Unassembled WGS sequence"/>
</dbReference>
<comment type="function">
    <text evidence="12">Catalyzes the hydrolysis of inorganic polyphosphate (polyP) chains of many hundreds of phosphate residues into shorter lengths.</text>
</comment>
<keyword evidence="8" id="KW-0735">Signal-anchor</keyword>
<dbReference type="Gene3D" id="3.60.21.10">
    <property type="match status" value="1"/>
</dbReference>
<dbReference type="GO" id="GO:0000298">
    <property type="term" value="F:endopolyphosphatase activity"/>
    <property type="evidence" value="ECO:0007669"/>
    <property type="project" value="UniProtKB-EC"/>
</dbReference>
<protein>
    <recommendedName>
        <fullName evidence="4 12">Endopolyphosphatase</fullName>
        <ecNumber evidence="3 12">3.6.1.10</ecNumber>
    </recommendedName>
</protein>
<evidence type="ECO:0000256" key="13">
    <source>
        <dbReference type="SAM" id="MobiDB-lite"/>
    </source>
</evidence>
<feature type="compositionally biased region" description="Pro residues" evidence="13">
    <location>
        <begin position="501"/>
        <end position="512"/>
    </location>
</feature>
<reference evidence="18" key="1">
    <citation type="submission" date="2008-07" db="EMBL/GenBank/DDBJ databases">
        <title>Annotation of Ajellomyces capsulatus strain H88.</title>
        <authorList>
            <person name="Champion M."/>
            <person name="Cuomo C."/>
            <person name="Ma L.-J."/>
            <person name="Henn M.R."/>
            <person name="Sil A."/>
            <person name="Goldman B."/>
            <person name="Young S.K."/>
            <person name="Kodira C.D."/>
            <person name="Zeng Q."/>
            <person name="Koehrsen M."/>
            <person name="Alvarado L."/>
            <person name="Berlin A."/>
            <person name="Borenstein D."/>
            <person name="Chen Z."/>
            <person name="Engels R."/>
            <person name="Freedman E."/>
            <person name="Gellesch M."/>
            <person name="Goldberg J."/>
            <person name="Griggs A."/>
            <person name="Gujja S."/>
            <person name="Heiman D."/>
            <person name="Hepburn T."/>
            <person name="Howarth C."/>
            <person name="Jen D."/>
            <person name="Larson L."/>
            <person name="Lewis B."/>
            <person name="Mehta T."/>
            <person name="Park D."/>
            <person name="Pearson M."/>
            <person name="Roberts A."/>
            <person name="Saif S."/>
            <person name="Shea T."/>
            <person name="Shenoy N."/>
            <person name="Sisk P."/>
            <person name="Stolte C."/>
            <person name="Sykes S."/>
            <person name="Walk T."/>
            <person name="White J."/>
            <person name="Yandava C."/>
            <person name="Klein B."/>
            <person name="McEwen J.G."/>
            <person name="Puccia R."/>
            <person name="Goldman G.H."/>
            <person name="Felipe M.S."/>
            <person name="Nino-Vega G."/>
            <person name="San-Blas G."/>
            <person name="Taylor J."/>
            <person name="Mendoza L."/>
            <person name="Galagan J."/>
            <person name="Nusbaum C."/>
            <person name="Birren B."/>
        </authorList>
    </citation>
    <scope>NUCLEOTIDE SEQUENCE [LARGE SCALE GENOMIC DNA]</scope>
    <source>
        <strain evidence="18">H88</strain>
    </source>
</reference>
<name>F0UCV2_AJEC8</name>
<reference evidence="17" key="3">
    <citation type="submission" date="2021-01" db="EMBL/GenBank/DDBJ databases">
        <title>Chromosome-level genome assembly of a human fungal pathogen reveals clustering of transcriptionally co-regulated genes.</title>
        <authorList>
            <person name="Voorhies M."/>
            <person name="Cohen S."/>
            <person name="Shea T.P."/>
            <person name="Petrus S."/>
            <person name="Munoz J.F."/>
            <person name="Poplawski S."/>
            <person name="Goldman W.E."/>
            <person name="Michael T."/>
            <person name="Cuomo C.A."/>
            <person name="Sil A."/>
            <person name="Beyhan S."/>
        </authorList>
    </citation>
    <scope>NUCLEOTIDE SEQUENCE</scope>
    <source>
        <strain evidence="17">H88</strain>
    </source>
</reference>
<comment type="similarity">
    <text evidence="2">Belongs to the endopolyphosphatase PPN1 family.</text>
</comment>
<comment type="catalytic activity">
    <reaction evidence="12">
        <text>[phosphate](n+1) + n H2O = (n+1) phosphate + n H(+)</text>
        <dbReference type="Rhea" id="RHEA:22452"/>
        <dbReference type="Rhea" id="RHEA-COMP:14280"/>
        <dbReference type="ChEBI" id="CHEBI:15377"/>
        <dbReference type="ChEBI" id="CHEBI:15378"/>
        <dbReference type="ChEBI" id="CHEBI:16838"/>
        <dbReference type="ChEBI" id="CHEBI:43474"/>
        <dbReference type="EC" id="3.6.1.10"/>
    </reaction>
</comment>
<evidence type="ECO:0000256" key="12">
    <source>
        <dbReference type="PIRNR" id="PIRNR027093"/>
    </source>
</evidence>
<evidence type="ECO:0000256" key="11">
    <source>
        <dbReference type="ARBA" id="ARBA00023180"/>
    </source>
</evidence>
<organism evidence="18">
    <name type="scientific">Ajellomyces capsulatus (strain H88)</name>
    <name type="common">Darling's disease fungus</name>
    <name type="synonym">Histoplasma capsulatum</name>
    <dbReference type="NCBI Taxonomy" id="544711"/>
    <lineage>
        <taxon>Eukaryota</taxon>
        <taxon>Fungi</taxon>
        <taxon>Dikarya</taxon>
        <taxon>Ascomycota</taxon>
        <taxon>Pezizomycotina</taxon>
        <taxon>Eurotiomycetes</taxon>
        <taxon>Eurotiomycetidae</taxon>
        <taxon>Onygenales</taxon>
        <taxon>Ajellomycetaceae</taxon>
        <taxon>Histoplasma</taxon>
    </lineage>
</organism>
<dbReference type="OMA" id="WAERYSV"/>
<dbReference type="GO" id="GO:0005774">
    <property type="term" value="C:vacuolar membrane"/>
    <property type="evidence" value="ECO:0007669"/>
    <property type="project" value="UniProtKB-SubCell"/>
</dbReference>
<evidence type="ECO:0000256" key="14">
    <source>
        <dbReference type="SAM" id="SignalP"/>
    </source>
</evidence>
<feature type="chain" id="PRO_5033696379" description="Endopolyphosphatase" evidence="14">
    <location>
        <begin position="21"/>
        <end position="683"/>
    </location>
</feature>
<feature type="compositionally biased region" description="Basic residues" evidence="13">
    <location>
        <begin position="481"/>
        <end position="494"/>
    </location>
</feature>
<feature type="compositionally biased region" description="Basic and acidic residues" evidence="13">
    <location>
        <begin position="623"/>
        <end position="635"/>
    </location>
</feature>
<feature type="region of interest" description="Disordered" evidence="13">
    <location>
        <begin position="609"/>
        <end position="646"/>
    </location>
</feature>
<evidence type="ECO:0000313" key="17">
    <source>
        <dbReference type="EMBL" id="QSS49560.1"/>
    </source>
</evidence>
<evidence type="ECO:0000256" key="1">
    <source>
        <dbReference type="ARBA" id="ARBA00004576"/>
    </source>
</evidence>
<reference evidence="16" key="2">
    <citation type="submission" date="2011-02" db="EMBL/GenBank/DDBJ databases">
        <title>Annotation of Ajellomyces capsulatus strain H88.</title>
        <authorList>
            <consortium name="The Broad Institute Genome Sequencing Platform"/>
            <person name="Champion M."/>
            <person name="Cuomo C."/>
            <person name="Ma L.-J."/>
            <person name="Henn M.R."/>
            <person name="Sil A."/>
            <person name="Goldman B."/>
            <person name="Young S.K."/>
            <person name="Kodira C.D."/>
            <person name="Zeng Q."/>
            <person name="Koehrsen M."/>
            <person name="Alvarado L."/>
            <person name="Berlin A."/>
            <person name="Borenstein D."/>
            <person name="Chen Z."/>
            <person name="Engels R."/>
            <person name="Freedman E."/>
            <person name="Gellesch M."/>
            <person name="Goldberg J."/>
            <person name="Griggs A."/>
            <person name="Gujja S."/>
            <person name="Heiman D."/>
            <person name="Hepburn T."/>
            <person name="Howarth C."/>
            <person name="Jen D."/>
            <person name="Larson L."/>
            <person name="Lewis B."/>
            <person name="Mehta T."/>
            <person name="Park D."/>
            <person name="Pearson M."/>
            <person name="Roberts A."/>
            <person name="Saif S."/>
            <person name="Shea T."/>
            <person name="Shenoy N."/>
            <person name="Sisk P."/>
            <person name="Stolte C."/>
            <person name="Sykes S."/>
            <person name="Walk T."/>
            <person name="White J."/>
            <person name="Yandava C."/>
            <person name="Klein B."/>
            <person name="McEwen J.G."/>
            <person name="Puccia R."/>
            <person name="Goldman G.H."/>
            <person name="Felipe M.S."/>
            <person name="Nino-Vega G."/>
            <person name="San-Blas G."/>
            <person name="Taylor J."/>
            <person name="Mendoza L."/>
            <person name="Galagan J."/>
            <person name="Nusbaum C."/>
            <person name="Birren B."/>
        </authorList>
    </citation>
    <scope>NUCLEOTIDE SEQUENCE</scope>
    <source>
        <strain evidence="16">H88</strain>
    </source>
</reference>
<evidence type="ECO:0000256" key="2">
    <source>
        <dbReference type="ARBA" id="ARBA00010399"/>
    </source>
</evidence>
<dbReference type="Pfam" id="PF00149">
    <property type="entry name" value="Metallophos"/>
    <property type="match status" value="1"/>
</dbReference>
<dbReference type="EMBL" id="CP069102">
    <property type="protein sequence ID" value="QSS49560.1"/>
    <property type="molecule type" value="Genomic_DNA"/>
</dbReference>
<evidence type="ECO:0000259" key="15">
    <source>
        <dbReference type="Pfam" id="PF00149"/>
    </source>
</evidence>
<accession>F0UCV2</accession>
<evidence type="ECO:0000313" key="18">
    <source>
        <dbReference type="Proteomes" id="UP000008142"/>
    </source>
</evidence>
<dbReference type="InterPro" id="IPR012358">
    <property type="entry name" value="EndopolyPtase_N1"/>
</dbReference>
<evidence type="ECO:0000256" key="9">
    <source>
        <dbReference type="ARBA" id="ARBA00022989"/>
    </source>
</evidence>
<feature type="signal peptide" evidence="14">
    <location>
        <begin position="1"/>
        <end position="20"/>
    </location>
</feature>
<sequence length="683" mass="77165">MVKLVLALLLLASRPLWTSAGDDAQEAKDGKLHGRFLHITDIHVDPNYKPNSNTDGDHDCHRGSGHAGFFGTVGSDCDSPLTLVNATVAWIQDNLADSIDFVIWTGDAARHDSDEKIPRTEKEVLQLNQLLAGKFHDIVSTSNGKKKEMRIPFVLTIGNNDVMPHNILKKGPNTWTKNFASIWDPFIPEEQHHSFVHGGWFYVEVIPHRLAVFSLNTMYFFSSNSAVDGCASEDEPGYEHMEWLRVQLQFIRKRDMKAILIGHVPPARTDSKENWDETCWQKYTLWLQQYRDIIVGSMFGHMNIDHFMLQDTKDIKIGDGGAKSLLRLPKRDSSDDQTVSIQSRMNYLTSLRDSWSRLPSPPDTSSSACSEGGVDSKLNHKSHLGLVWGLKPQGKKKEMRKYLKAIGGPWAERYSISLVSPSVIPDYYPTLRVIEYNVSGLENAKIWSEATSHHKKWQQPTLPLLEDVDIDTQDLQEESRKKKKGKKKKKKMPKMPKFESPEPPSTTSPPGPAYSNQPLTLLSYKQYFANLTELNNIQTMSSTVGRDHNQKLLKHDPRESDDSLQPRKFSFEVFYDTKTDKVYNLKDLTVKSFLNLARGIAEKKKASGGRRTEAGVAPGYLDGKAKTPPEEKRNELPVNQNQGPSLNDLCTGMEASPPMTRSRDSLWSVFVRRAFVGFVDDNA</sequence>
<comment type="subcellular location">
    <subcellularLocation>
        <location evidence="1">Vacuole membrane</location>
        <topology evidence="1">Single-pass type II membrane protein</topology>
    </subcellularLocation>
</comment>
<feature type="region of interest" description="Disordered" evidence="13">
    <location>
        <begin position="353"/>
        <end position="374"/>
    </location>
</feature>
<keyword evidence="11" id="KW-0325">Glycoprotein</keyword>
<dbReference type="GO" id="GO:0006798">
    <property type="term" value="P:polyphosphate catabolic process"/>
    <property type="evidence" value="ECO:0007669"/>
    <property type="project" value="TreeGrafter"/>
</dbReference>
<dbReference type="EC" id="3.6.1.10" evidence="3 12"/>
<dbReference type="STRING" id="544711.F0UCV2"/>
<keyword evidence="5 12" id="KW-0926">Vacuole</keyword>
<keyword evidence="6" id="KW-0812">Transmembrane</keyword>
<dbReference type="InterPro" id="IPR029052">
    <property type="entry name" value="Metallo-depent_PP-like"/>
</dbReference>
<keyword evidence="9" id="KW-1133">Transmembrane helix</keyword>
<dbReference type="FunFam" id="3.60.21.10:FF:000082">
    <property type="entry name" value="Endopolyphosphatase"/>
    <property type="match status" value="1"/>
</dbReference>